<protein>
    <recommendedName>
        <fullName evidence="3">Sulfotransferase family protein</fullName>
    </recommendedName>
</protein>
<dbReference type="InterPro" id="IPR005331">
    <property type="entry name" value="Sulfotransferase"/>
</dbReference>
<proteinExistence type="predicted"/>
<dbReference type="GO" id="GO:0016020">
    <property type="term" value="C:membrane"/>
    <property type="evidence" value="ECO:0007669"/>
    <property type="project" value="InterPro"/>
</dbReference>
<reference evidence="1" key="2">
    <citation type="submission" date="2023-01" db="EMBL/GenBank/DDBJ databases">
        <authorList>
            <person name="Sun Q."/>
            <person name="Evtushenko L."/>
        </authorList>
    </citation>
    <scope>NUCLEOTIDE SEQUENCE</scope>
    <source>
        <strain evidence="1">VKM B-2347</strain>
    </source>
</reference>
<dbReference type="SUPFAM" id="SSF52540">
    <property type="entry name" value="P-loop containing nucleoside triphosphate hydrolases"/>
    <property type="match status" value="1"/>
</dbReference>
<evidence type="ECO:0000313" key="1">
    <source>
        <dbReference type="EMBL" id="GLK66504.1"/>
    </source>
</evidence>
<reference evidence="1" key="1">
    <citation type="journal article" date="2014" name="Int. J. Syst. Evol. Microbiol.">
        <title>Complete genome sequence of Corynebacterium casei LMG S-19264T (=DSM 44701T), isolated from a smear-ripened cheese.</title>
        <authorList>
            <consortium name="US DOE Joint Genome Institute (JGI-PGF)"/>
            <person name="Walter F."/>
            <person name="Albersmeier A."/>
            <person name="Kalinowski J."/>
            <person name="Ruckert C."/>
        </authorList>
    </citation>
    <scope>NUCLEOTIDE SEQUENCE</scope>
    <source>
        <strain evidence="1">VKM B-2347</strain>
    </source>
</reference>
<dbReference type="Gene3D" id="3.40.50.300">
    <property type="entry name" value="P-loop containing nucleotide triphosphate hydrolases"/>
    <property type="match status" value="1"/>
</dbReference>
<comment type="caution">
    <text evidence="1">The sequence shown here is derived from an EMBL/GenBank/DDBJ whole genome shotgun (WGS) entry which is preliminary data.</text>
</comment>
<accession>A0A9W6MTN1</accession>
<organism evidence="1 2">
    <name type="scientific">Hansschlegelia plantiphila</name>
    <dbReference type="NCBI Taxonomy" id="374655"/>
    <lineage>
        <taxon>Bacteria</taxon>
        <taxon>Pseudomonadati</taxon>
        <taxon>Pseudomonadota</taxon>
        <taxon>Alphaproteobacteria</taxon>
        <taxon>Hyphomicrobiales</taxon>
        <taxon>Methylopilaceae</taxon>
        <taxon>Hansschlegelia</taxon>
    </lineage>
</organism>
<dbReference type="GO" id="GO:0008146">
    <property type="term" value="F:sulfotransferase activity"/>
    <property type="evidence" value="ECO:0007669"/>
    <property type="project" value="InterPro"/>
</dbReference>
<dbReference type="Proteomes" id="UP001143372">
    <property type="component" value="Unassembled WGS sequence"/>
</dbReference>
<keyword evidence="2" id="KW-1185">Reference proteome</keyword>
<name>A0A9W6MTN1_9HYPH</name>
<dbReference type="EMBL" id="BSFI01000001">
    <property type="protein sequence ID" value="GLK66504.1"/>
    <property type="molecule type" value="Genomic_DNA"/>
</dbReference>
<dbReference type="RefSeq" id="WP_271166767.1">
    <property type="nucleotide sequence ID" value="NZ_BSFI01000001.1"/>
</dbReference>
<dbReference type="Pfam" id="PF03567">
    <property type="entry name" value="Sulfotransfer_2"/>
    <property type="match status" value="1"/>
</dbReference>
<evidence type="ECO:0008006" key="3">
    <source>
        <dbReference type="Google" id="ProtNLM"/>
    </source>
</evidence>
<evidence type="ECO:0000313" key="2">
    <source>
        <dbReference type="Proteomes" id="UP001143372"/>
    </source>
</evidence>
<dbReference type="InterPro" id="IPR027417">
    <property type="entry name" value="P-loop_NTPase"/>
</dbReference>
<gene>
    <name evidence="1" type="ORF">GCM10008179_01420</name>
</gene>
<sequence>MIISYRHGFTFLHCPKTAGSSVNMYLAPHLGPLDIMLGARQERRRHGVRPNMRARLDALRAGRASGLAAVLGAHGDASDRVLRLQEKRYLRHFGPTIDHPNASQIRAFDERAWDRHFKFSFVRNPYARLVSMYFYLTRKTPETREPFPLFLQRLIAGEGALARWRHLIDQWPIYAIEDRLAVDFVGRYERLSEDFRVICGELGIPQGDLPHANAGLRYDFRDLYDSDSRARVGQVCGREIEHFEYCFHS</sequence>
<dbReference type="AlphaFoldDB" id="A0A9W6MTN1"/>